<dbReference type="InterPro" id="IPR026680">
    <property type="entry name" value="CCDC137"/>
</dbReference>
<evidence type="ECO:0000256" key="6">
    <source>
        <dbReference type="ARBA" id="ARBA00023136"/>
    </source>
</evidence>
<feature type="transmembrane region" description="Helical" evidence="14">
    <location>
        <begin position="82"/>
        <end position="106"/>
    </location>
</feature>
<evidence type="ECO:0000256" key="1">
    <source>
        <dbReference type="ARBA" id="ARBA00004651"/>
    </source>
</evidence>
<keyword evidence="7" id="KW-1015">Disulfide bond</keyword>
<evidence type="ECO:0000313" key="16">
    <source>
        <dbReference type="Proteomes" id="UP000246464"/>
    </source>
</evidence>
<feature type="compositionally biased region" description="Basic and acidic residues" evidence="13">
    <location>
        <begin position="520"/>
        <end position="536"/>
    </location>
</feature>
<evidence type="ECO:0000256" key="11">
    <source>
        <dbReference type="ARBA" id="ARBA00073330"/>
    </source>
</evidence>
<dbReference type="PRINTS" id="PR00259">
    <property type="entry name" value="TMFOUR"/>
</dbReference>
<dbReference type="Pfam" id="PF00335">
    <property type="entry name" value="Tetraspanin"/>
    <property type="match status" value="1"/>
</dbReference>
<accession>A0A2U9CQS6</accession>
<keyword evidence="4 14" id="KW-0812">Transmembrane</keyword>
<keyword evidence="6 14" id="KW-0472">Membrane</keyword>
<feature type="region of interest" description="Disordered" evidence="13">
    <location>
        <begin position="513"/>
        <end position="536"/>
    </location>
</feature>
<dbReference type="GO" id="GO:0005886">
    <property type="term" value="C:plasma membrane"/>
    <property type="evidence" value="ECO:0007669"/>
    <property type="project" value="UniProtKB-SubCell"/>
</dbReference>
<dbReference type="EMBL" id="CP026261">
    <property type="protein sequence ID" value="AWP19004.1"/>
    <property type="molecule type" value="Genomic_DNA"/>
</dbReference>
<dbReference type="Proteomes" id="UP000246464">
    <property type="component" value="Chromosome 19"/>
</dbReference>
<evidence type="ECO:0000256" key="2">
    <source>
        <dbReference type="ARBA" id="ARBA00006840"/>
    </source>
</evidence>
<keyword evidence="5 14" id="KW-1133">Transmembrane helix</keyword>
<evidence type="ECO:0000256" key="4">
    <source>
        <dbReference type="ARBA" id="ARBA00022692"/>
    </source>
</evidence>
<feature type="transmembrane region" description="Helical" evidence="14">
    <location>
        <begin position="153"/>
        <end position="178"/>
    </location>
</feature>
<dbReference type="CDD" id="cd03167">
    <property type="entry name" value="oculospanin_like_LEL"/>
    <property type="match status" value="1"/>
</dbReference>
<protein>
    <recommendedName>
        <fullName evidence="11">Tetraspanin-10</fullName>
    </recommendedName>
    <alternativeName>
        <fullName evidence="12">Oculospanin</fullName>
    </alternativeName>
</protein>
<dbReference type="InterPro" id="IPR008952">
    <property type="entry name" value="Tetraspanin_EC2_sf"/>
</dbReference>
<evidence type="ECO:0000256" key="13">
    <source>
        <dbReference type="SAM" id="MobiDB-lite"/>
    </source>
</evidence>
<organism evidence="15 16">
    <name type="scientific">Scophthalmus maximus</name>
    <name type="common">Turbot</name>
    <name type="synonym">Psetta maxima</name>
    <dbReference type="NCBI Taxonomy" id="52904"/>
    <lineage>
        <taxon>Eukaryota</taxon>
        <taxon>Metazoa</taxon>
        <taxon>Chordata</taxon>
        <taxon>Craniata</taxon>
        <taxon>Vertebrata</taxon>
        <taxon>Euteleostomi</taxon>
        <taxon>Actinopterygii</taxon>
        <taxon>Neopterygii</taxon>
        <taxon>Teleostei</taxon>
        <taxon>Neoteleostei</taxon>
        <taxon>Acanthomorphata</taxon>
        <taxon>Carangaria</taxon>
        <taxon>Pleuronectiformes</taxon>
        <taxon>Pleuronectoidei</taxon>
        <taxon>Scophthalmidae</taxon>
        <taxon>Scophthalmus</taxon>
    </lineage>
</organism>
<evidence type="ECO:0000256" key="8">
    <source>
        <dbReference type="ARBA" id="ARBA00023180"/>
    </source>
</evidence>
<gene>
    <name evidence="15" type="ORF">SMAX5B_020900</name>
</gene>
<dbReference type="GO" id="GO:0005634">
    <property type="term" value="C:nucleus"/>
    <property type="evidence" value="ECO:0007669"/>
    <property type="project" value="TreeGrafter"/>
</dbReference>
<evidence type="ECO:0000256" key="12">
    <source>
        <dbReference type="ARBA" id="ARBA00083961"/>
    </source>
</evidence>
<comment type="function">
    <text evidence="9">Part of TspanC8 subgroup, composed of 6 members that interact with the transmembrane metalloprotease ADAM10. This interaction is required for ADAM10 exit from the endoplasmic reticulum and for enzymatic maturation and trafficking to the cell surface as well as substrate specificity. Different TspanC8/ADAM10 complexes have distinct substrates.</text>
</comment>
<dbReference type="PANTHER" id="PTHR21838">
    <property type="entry name" value="COILED-COIL DOMAIN-CONTAINING PROTEIN 137"/>
    <property type="match status" value="1"/>
</dbReference>
<name>A0A2U9CQS6_SCOMX</name>
<evidence type="ECO:0000256" key="3">
    <source>
        <dbReference type="ARBA" id="ARBA00022475"/>
    </source>
</evidence>
<comment type="subcellular location">
    <subcellularLocation>
        <location evidence="1">Cell membrane</location>
        <topology evidence="1">Multi-pass membrane protein</topology>
    </subcellularLocation>
</comment>
<dbReference type="FunFam" id="1.10.1450.10:FF:000033">
    <property type="entry name" value="Tetraspanin"/>
    <property type="match status" value="1"/>
</dbReference>
<dbReference type="PANTHER" id="PTHR21838:SF2">
    <property type="entry name" value="COILED-COIL DOMAIN-CONTAINING PROTEIN 137"/>
    <property type="match status" value="1"/>
</dbReference>
<dbReference type="STRING" id="52904.ENSSMAP00000029462"/>
<evidence type="ECO:0000256" key="14">
    <source>
        <dbReference type="SAM" id="Phobius"/>
    </source>
</evidence>
<evidence type="ECO:0000256" key="10">
    <source>
        <dbReference type="ARBA" id="ARBA00065402"/>
    </source>
</evidence>
<keyword evidence="16" id="KW-1185">Reference proteome</keyword>
<dbReference type="Gene3D" id="1.10.1450.10">
    <property type="entry name" value="Tetraspanin"/>
    <property type="match status" value="1"/>
</dbReference>
<dbReference type="SUPFAM" id="SSF48652">
    <property type="entry name" value="Tetraspanin"/>
    <property type="match status" value="1"/>
</dbReference>
<feature type="transmembrane region" description="Helical" evidence="14">
    <location>
        <begin position="126"/>
        <end position="147"/>
    </location>
</feature>
<comment type="similarity">
    <text evidence="2">Belongs to the tetraspanin (TM4SF) family.</text>
</comment>
<dbReference type="GO" id="GO:0019899">
    <property type="term" value="F:enzyme binding"/>
    <property type="evidence" value="ECO:0007669"/>
    <property type="project" value="UniProtKB-ARBA"/>
</dbReference>
<keyword evidence="3" id="KW-1003">Cell membrane</keyword>
<comment type="subunit">
    <text evidence="10">Interacts with ADAM10.</text>
</comment>
<evidence type="ECO:0000256" key="9">
    <source>
        <dbReference type="ARBA" id="ARBA00056995"/>
    </source>
</evidence>
<proteinExistence type="inferred from homology"/>
<feature type="region of interest" description="Disordered" evidence="13">
    <location>
        <begin position="394"/>
        <end position="421"/>
    </location>
</feature>
<sequence length="536" mass="60254">MRSYLTLKKISSLWSRRDDTQNESTPLIPKAGSAKEDAEELGYATTEFKQPGTNDGQAHDSPVFSRLQPFYNYSLVDYFLKYFLFLCNLVFTVLGLLVLGIGMWGLISKESFAQEKIGSIGSDPMLLLLTLGFVLTALCLSGCVGALRENGVLLKLFSAAVLVLIAAQVLVAIVLYSLQDQIGGYLRSGMLAAMVHYQDDLDLRFIADEIQSNLQCCGADNYRDWEVNIYYNCSAPGVLACGVPATCCVDPLENGTVWNSQCGVGAQLLDEFTAQTVIFLGGCLGGISRWIEHDKKLKRDGKPKKAKEEDHLKQIPFRLREIMKSKEMMKTAPPRSKKLKEAISLKVKPEDSQDGDIPVPHFKRGRHETERAYLRRMENATKHVLFLTKNQVDRKPELAADQQERPADKGKSEKKKEYDKGRLQRLQLKKLNRQEAELEKEMYVDHVPFGEVAMAPPCFSSKPKKAPVKSQVSKGLLLNSLLGNTMASTTKPSMARQRIMEEERVRAVEAYRHLKKQKQQQHEARTAGLEKLKSFQ</sequence>
<evidence type="ECO:0000256" key="5">
    <source>
        <dbReference type="ARBA" id="ARBA00022989"/>
    </source>
</evidence>
<evidence type="ECO:0000313" key="15">
    <source>
        <dbReference type="EMBL" id="AWP19004.1"/>
    </source>
</evidence>
<reference evidence="15 16" key="1">
    <citation type="submission" date="2017-12" db="EMBL/GenBank/DDBJ databases">
        <title>Integrating genomic resources of turbot (Scophthalmus maximus) in depth evaluation of genetic and physical mapping variation across individuals.</title>
        <authorList>
            <person name="Martinez P."/>
        </authorList>
    </citation>
    <scope>NUCLEOTIDE SEQUENCE [LARGE SCALE GENOMIC DNA]</scope>
</reference>
<keyword evidence="8" id="KW-0325">Glycoprotein</keyword>
<evidence type="ECO:0000256" key="7">
    <source>
        <dbReference type="ARBA" id="ARBA00023157"/>
    </source>
</evidence>
<dbReference type="InterPro" id="IPR018499">
    <property type="entry name" value="Tetraspanin/Peripherin"/>
</dbReference>
<dbReference type="AlphaFoldDB" id="A0A2U9CQS6"/>